<keyword evidence="8" id="KW-0288">FMN</keyword>
<comment type="cofactor">
    <cofactor evidence="1">
        <name>FMN</name>
        <dbReference type="ChEBI" id="CHEBI:58210"/>
    </cofactor>
</comment>
<dbReference type="SUPFAM" id="SSF56672">
    <property type="entry name" value="DNA/RNA polymerases"/>
    <property type="match status" value="1"/>
</dbReference>
<dbReference type="InterPro" id="IPR001709">
    <property type="entry name" value="Flavoprot_Pyr_Nucl_cyt_Rdtase"/>
</dbReference>
<dbReference type="InterPro" id="IPR017927">
    <property type="entry name" value="FAD-bd_FR_type"/>
</dbReference>
<feature type="domain" description="FAD-binding FR-type" evidence="15">
    <location>
        <begin position="235"/>
        <end position="484"/>
    </location>
</feature>
<keyword evidence="14" id="KW-0408">Iron</keyword>
<dbReference type="PANTHER" id="PTHR43410:SF1">
    <property type="entry name" value="NITRIC OXIDE SYNTHASE"/>
    <property type="match status" value="1"/>
</dbReference>
<dbReference type="InterPro" id="IPR039261">
    <property type="entry name" value="FNR_nucleotide-bd"/>
</dbReference>
<dbReference type="InterPro" id="IPR003097">
    <property type="entry name" value="CysJ-like_FAD-binding"/>
</dbReference>
<keyword evidence="7" id="KW-0285">Flavoprotein</keyword>
<keyword evidence="12" id="KW-0112">Calmodulin-binding</keyword>
<evidence type="ECO:0000256" key="1">
    <source>
        <dbReference type="ARBA" id="ARBA00001917"/>
    </source>
</evidence>
<evidence type="ECO:0000256" key="11">
    <source>
        <dbReference type="ARBA" id="ARBA00022857"/>
    </source>
</evidence>
<evidence type="ECO:0000256" key="7">
    <source>
        <dbReference type="ARBA" id="ARBA00022630"/>
    </source>
</evidence>
<keyword evidence="11" id="KW-0521">NADP</keyword>
<dbReference type="InterPro" id="IPR043128">
    <property type="entry name" value="Rev_trsase/Diguanyl_cyclase"/>
</dbReference>
<comment type="cofactor">
    <cofactor evidence="3">
        <name>FAD</name>
        <dbReference type="ChEBI" id="CHEBI:57692"/>
    </cofactor>
</comment>
<dbReference type="SUPFAM" id="SSF52343">
    <property type="entry name" value="Ferredoxin reductase-like, C-terminal NADP-linked domain"/>
    <property type="match status" value="1"/>
</dbReference>
<evidence type="ECO:0000256" key="6">
    <source>
        <dbReference type="ARBA" id="ARBA00022617"/>
    </source>
</evidence>
<sequence length="669" mass="77749">MASSRLESTVKRLEAKKIFELYNEVFQGWLNDKIIEIVPREELGNDCHYLPHRPVLKEGSKTKIRPVFDASACVSGNVSLNNCVEKGPNLVELLPIILNRFRENEIGVISDIKKAFLQIEINKKDRDYLRFLWKLGNKYVHLRHRRVVFGLACSPFLLAAVLELHFNTCLEKAKNETSYVWTRETIKKLKSSFYVDNCVTSVKNEDALLYFRREAKEILRQGGFDLYEWEYSRDSSTRSAALVLGIEWDKQKDTLRSITLMVEVGNFPNDNIQYNPGDHLGVFPCNNENMVDNILRRLENSFDFDTPIDLQIQKQVHTPNGIVKSWITHDKYQGNSLRTLLTRFIDISNPPSPNLLKYFASIAACEKEKSRLNQLASDSFVYEDWRHWKFPNLLEVLEEFPSVKPYAPVLLLHLTTLQPRFYSISSSPLSHQNQIHLTVAVVQYETQGGNGNVHYGVCSNYLKNVSINETMYVFIRSAVNFNMPDNTKTPMILVGPGTGIAPFRGFWNHRQAQMENMKDIEFGKIWLFFGCRQKELDLYRNEKNKMIENKVLDREFLALSREPGTEKTYVQDLIQIEAMHIYDMLVNQKGHFYVCGDCTMAEDVYQTLKHIIKIHGNMIDQEVETYMLSMRDENRFHEDIFGITLRTAEVHNRSRETARIKLISKPRND</sequence>
<dbReference type="EMBL" id="JBJJXI010000136">
    <property type="protein sequence ID" value="KAL3388008.1"/>
    <property type="molecule type" value="Genomic_DNA"/>
</dbReference>
<dbReference type="Gene3D" id="1.20.990.10">
    <property type="entry name" value="NADPH-cytochrome p450 Reductase, Chain A, domain 3"/>
    <property type="match status" value="1"/>
</dbReference>
<evidence type="ECO:0000256" key="10">
    <source>
        <dbReference type="ARBA" id="ARBA00022827"/>
    </source>
</evidence>
<dbReference type="EC" id="1.14.13.39" evidence="5"/>
<dbReference type="InterPro" id="IPR017938">
    <property type="entry name" value="Riboflavin_synthase-like_b-brl"/>
</dbReference>
<dbReference type="Gene3D" id="2.40.30.10">
    <property type="entry name" value="Translation factors"/>
    <property type="match status" value="1"/>
</dbReference>
<dbReference type="GO" id="GO:0005516">
    <property type="term" value="F:calmodulin binding"/>
    <property type="evidence" value="ECO:0007669"/>
    <property type="project" value="UniProtKB-KW"/>
</dbReference>
<dbReference type="GO" id="GO:0004517">
    <property type="term" value="F:nitric-oxide synthase activity"/>
    <property type="evidence" value="ECO:0007669"/>
    <property type="project" value="UniProtKB-EC"/>
</dbReference>
<dbReference type="PRINTS" id="PR00371">
    <property type="entry name" value="FPNCR"/>
</dbReference>
<dbReference type="Gene3D" id="3.10.10.10">
    <property type="entry name" value="HIV Type 1 Reverse Transcriptase, subunit A, domain 1"/>
    <property type="match status" value="1"/>
</dbReference>
<keyword evidence="13" id="KW-0560">Oxidoreductase</keyword>
<keyword evidence="6" id="KW-0349">Heme</keyword>
<proteinExistence type="inferred from homology"/>
<evidence type="ECO:0000256" key="14">
    <source>
        <dbReference type="ARBA" id="ARBA00023004"/>
    </source>
</evidence>
<dbReference type="Pfam" id="PF00175">
    <property type="entry name" value="NAD_binding_1"/>
    <property type="match status" value="1"/>
</dbReference>
<evidence type="ECO:0000256" key="13">
    <source>
        <dbReference type="ARBA" id="ARBA00023002"/>
    </source>
</evidence>
<gene>
    <name evidence="16" type="ORF">TKK_017078</name>
</gene>
<dbReference type="GO" id="GO:0046872">
    <property type="term" value="F:metal ion binding"/>
    <property type="evidence" value="ECO:0007669"/>
    <property type="project" value="UniProtKB-KW"/>
</dbReference>
<evidence type="ECO:0000313" key="16">
    <source>
        <dbReference type="EMBL" id="KAL3388008.1"/>
    </source>
</evidence>
<evidence type="ECO:0000256" key="12">
    <source>
        <dbReference type="ARBA" id="ARBA00022860"/>
    </source>
</evidence>
<keyword evidence="10" id="KW-0274">FAD</keyword>
<comment type="cofactor">
    <cofactor evidence="2">
        <name>heme b</name>
        <dbReference type="ChEBI" id="CHEBI:60344"/>
    </cofactor>
</comment>
<name>A0ABD2W564_9HYME</name>
<evidence type="ECO:0000256" key="3">
    <source>
        <dbReference type="ARBA" id="ARBA00001974"/>
    </source>
</evidence>
<keyword evidence="17" id="KW-1185">Reference proteome</keyword>
<evidence type="ECO:0000256" key="8">
    <source>
        <dbReference type="ARBA" id="ARBA00022643"/>
    </source>
</evidence>
<dbReference type="FunFam" id="1.20.990.10:FF:000002">
    <property type="entry name" value="Nitric oxide synthase"/>
    <property type="match status" value="1"/>
</dbReference>
<dbReference type="PROSITE" id="PS51384">
    <property type="entry name" value="FAD_FR"/>
    <property type="match status" value="1"/>
</dbReference>
<dbReference type="Gene3D" id="3.30.70.270">
    <property type="match status" value="1"/>
</dbReference>
<dbReference type="Proteomes" id="UP001627154">
    <property type="component" value="Unassembled WGS sequence"/>
</dbReference>
<dbReference type="GO" id="GO:0071897">
    <property type="term" value="P:DNA biosynthetic process"/>
    <property type="evidence" value="ECO:0007669"/>
    <property type="project" value="UniProtKB-ARBA"/>
</dbReference>
<reference evidence="16 17" key="1">
    <citation type="journal article" date="2024" name="bioRxiv">
        <title>A reference genome for Trichogramma kaykai: A tiny desert-dwelling parasitoid wasp with competing sex-ratio distorters.</title>
        <authorList>
            <person name="Culotta J."/>
            <person name="Lindsey A.R."/>
        </authorList>
    </citation>
    <scope>NUCLEOTIDE SEQUENCE [LARGE SCALE GENOMIC DNA]</scope>
    <source>
        <strain evidence="16 17">KSX58</strain>
    </source>
</reference>
<dbReference type="InterPro" id="IPR043502">
    <property type="entry name" value="DNA/RNA_pol_sf"/>
</dbReference>
<dbReference type="Pfam" id="PF00667">
    <property type="entry name" value="FAD_binding_1"/>
    <property type="match status" value="1"/>
</dbReference>
<dbReference type="SUPFAM" id="SSF63380">
    <property type="entry name" value="Riboflavin synthase domain-like"/>
    <property type="match status" value="1"/>
</dbReference>
<keyword evidence="9" id="KW-0479">Metal-binding</keyword>
<evidence type="ECO:0000256" key="9">
    <source>
        <dbReference type="ARBA" id="ARBA00022723"/>
    </source>
</evidence>
<evidence type="ECO:0000313" key="17">
    <source>
        <dbReference type="Proteomes" id="UP001627154"/>
    </source>
</evidence>
<evidence type="ECO:0000256" key="2">
    <source>
        <dbReference type="ARBA" id="ARBA00001970"/>
    </source>
</evidence>
<evidence type="ECO:0000259" key="15">
    <source>
        <dbReference type="PROSITE" id="PS51384"/>
    </source>
</evidence>
<organism evidence="16 17">
    <name type="scientific">Trichogramma kaykai</name>
    <dbReference type="NCBI Taxonomy" id="54128"/>
    <lineage>
        <taxon>Eukaryota</taxon>
        <taxon>Metazoa</taxon>
        <taxon>Ecdysozoa</taxon>
        <taxon>Arthropoda</taxon>
        <taxon>Hexapoda</taxon>
        <taxon>Insecta</taxon>
        <taxon>Pterygota</taxon>
        <taxon>Neoptera</taxon>
        <taxon>Endopterygota</taxon>
        <taxon>Hymenoptera</taxon>
        <taxon>Apocrita</taxon>
        <taxon>Proctotrupomorpha</taxon>
        <taxon>Chalcidoidea</taxon>
        <taxon>Trichogrammatidae</taxon>
        <taxon>Trichogramma</taxon>
    </lineage>
</organism>
<comment type="caution">
    <text evidence="16">The sequence shown here is derived from an EMBL/GenBank/DDBJ whole genome shotgun (WGS) entry which is preliminary data.</text>
</comment>
<dbReference type="FunFam" id="3.40.50.80:FF:000003">
    <property type="entry name" value="Nitric oxide synthase"/>
    <property type="match status" value="1"/>
</dbReference>
<dbReference type="InterPro" id="IPR050607">
    <property type="entry name" value="NOS"/>
</dbReference>
<evidence type="ECO:0000256" key="4">
    <source>
        <dbReference type="ARBA" id="ARBA00006267"/>
    </source>
</evidence>
<protein>
    <recommendedName>
        <fullName evidence="5">nitric-oxide synthase (NADPH)</fullName>
        <ecNumber evidence="5">1.14.13.39</ecNumber>
    </recommendedName>
</protein>
<dbReference type="InterPro" id="IPR001433">
    <property type="entry name" value="OxRdtase_FAD/NAD-bd"/>
</dbReference>
<dbReference type="PANTHER" id="PTHR43410">
    <property type="entry name" value="NITRIC OXIDE SYNTHASE OXYGENASE"/>
    <property type="match status" value="1"/>
</dbReference>
<dbReference type="InterPro" id="IPR023173">
    <property type="entry name" value="NADPH_Cyt_P450_Rdtase_alpha"/>
</dbReference>
<dbReference type="Gene3D" id="3.40.50.80">
    <property type="entry name" value="Nucleotide-binding domain of ferredoxin-NADP reductase (FNR) module"/>
    <property type="match status" value="1"/>
</dbReference>
<accession>A0ABD2W564</accession>
<comment type="similarity">
    <text evidence="4">Belongs to the NOS family.</text>
</comment>
<evidence type="ECO:0000256" key="5">
    <source>
        <dbReference type="ARBA" id="ARBA00012989"/>
    </source>
</evidence>
<dbReference type="AlphaFoldDB" id="A0ABD2W564"/>